<keyword evidence="1" id="KW-0032">Aminotransferase</keyword>
<dbReference type="GO" id="GO:0016829">
    <property type="term" value="F:lyase activity"/>
    <property type="evidence" value="ECO:0007669"/>
    <property type="project" value="UniProtKB-KW"/>
</dbReference>
<evidence type="ECO:0000313" key="2">
    <source>
        <dbReference type="Proteomes" id="UP000198506"/>
    </source>
</evidence>
<gene>
    <name evidence="1" type="ORF">SAMN04487783_2316</name>
</gene>
<protein>
    <submittedName>
        <fullName evidence="1">Branched-chain amino acid aminotransferase/4-amino-4-deoxychorismate lyase</fullName>
    </submittedName>
</protein>
<dbReference type="Gene3D" id="3.20.10.10">
    <property type="entry name" value="D-amino Acid Aminotransferase, subunit A, domain 2"/>
    <property type="match status" value="1"/>
</dbReference>
<accession>A0AA94HP57</accession>
<dbReference type="InterPro" id="IPR001544">
    <property type="entry name" value="Aminotrans_IV"/>
</dbReference>
<dbReference type="Pfam" id="PF01063">
    <property type="entry name" value="Aminotran_4"/>
    <property type="match status" value="1"/>
</dbReference>
<dbReference type="AlphaFoldDB" id="A0AA94HP57"/>
<keyword evidence="1" id="KW-0808">Transferase</keyword>
<keyword evidence="2" id="KW-1185">Reference proteome</keyword>
<dbReference type="RefSeq" id="WP_143103099.1">
    <property type="nucleotide sequence ID" value="NZ_FOZN01000003.1"/>
</dbReference>
<dbReference type="SUPFAM" id="SSF56752">
    <property type="entry name" value="D-aminoacid aminotransferase-like PLP-dependent enzymes"/>
    <property type="match status" value="1"/>
</dbReference>
<evidence type="ECO:0000313" key="1">
    <source>
        <dbReference type="EMBL" id="SFS16570.1"/>
    </source>
</evidence>
<organism evidence="1 2">
    <name type="scientific">Agrococcus baldri</name>
    <dbReference type="NCBI Taxonomy" id="153730"/>
    <lineage>
        <taxon>Bacteria</taxon>
        <taxon>Bacillati</taxon>
        <taxon>Actinomycetota</taxon>
        <taxon>Actinomycetes</taxon>
        <taxon>Micrococcales</taxon>
        <taxon>Microbacteriaceae</taxon>
        <taxon>Agrococcus</taxon>
    </lineage>
</organism>
<proteinExistence type="predicted"/>
<reference evidence="1 2" key="1">
    <citation type="submission" date="2016-10" db="EMBL/GenBank/DDBJ databases">
        <authorList>
            <person name="Varghese N."/>
            <person name="Submissions S."/>
        </authorList>
    </citation>
    <scope>NUCLEOTIDE SEQUENCE [LARGE SCALE GENOMIC DNA]</scope>
    <source>
        <strain evidence="1 2">IAM 15147</strain>
    </source>
</reference>
<name>A0AA94HP57_9MICO</name>
<dbReference type="InterPro" id="IPR036038">
    <property type="entry name" value="Aminotransferase-like"/>
</dbReference>
<dbReference type="InterPro" id="IPR043132">
    <property type="entry name" value="BCAT-like_C"/>
</dbReference>
<sequence>MSGTGAVRAWAHPRFALTGTPVTSTLAADSWLVDDGRVLAFERHRLRFADAVADAGGDRLDALTAARHAMGAVPAEGRWSPRLDLTPEGIRLRVRPAPPATTTVAVATASRDPRTLPLRKGPDLTALSELQAEESARLGADVEPILLSAGLIAESTRSAVLWWRDGVLCVPAADVARLPSVTAAVIAEVARIDGVELRQERAAPGDLEGCEVWLANALRGIRAVTGWVDGPAVAPATRAAAWRSRLEGLRTAPSVSRR</sequence>
<dbReference type="GO" id="GO:0008483">
    <property type="term" value="F:transaminase activity"/>
    <property type="evidence" value="ECO:0007669"/>
    <property type="project" value="UniProtKB-KW"/>
</dbReference>
<keyword evidence="1" id="KW-0456">Lyase</keyword>
<dbReference type="EMBL" id="FOZN01000003">
    <property type="protein sequence ID" value="SFS16570.1"/>
    <property type="molecule type" value="Genomic_DNA"/>
</dbReference>
<dbReference type="Proteomes" id="UP000198506">
    <property type="component" value="Unassembled WGS sequence"/>
</dbReference>
<comment type="caution">
    <text evidence="1">The sequence shown here is derived from an EMBL/GenBank/DDBJ whole genome shotgun (WGS) entry which is preliminary data.</text>
</comment>